<feature type="region of interest" description="Disordered" evidence="1">
    <location>
        <begin position="1"/>
        <end position="31"/>
    </location>
</feature>
<comment type="caution">
    <text evidence="2">The sequence shown here is derived from an EMBL/GenBank/DDBJ whole genome shotgun (WGS) entry which is preliminary data.</text>
</comment>
<dbReference type="Proteomes" id="UP000683000">
    <property type="component" value="Unassembled WGS sequence"/>
</dbReference>
<feature type="compositionally biased region" description="Basic and acidic residues" evidence="1">
    <location>
        <begin position="1"/>
        <end position="23"/>
    </location>
</feature>
<accession>A0A8I3ABJ0</accession>
<name>A0A8I3ABJ0_9AGAM</name>
<reference evidence="2" key="1">
    <citation type="submission" date="2021-03" db="EMBL/GenBank/DDBJ databases">
        <title>Evolutionary innovations through gain and loss of genes in the ectomycorrhizal Boletales.</title>
        <authorList>
            <person name="Wu G."/>
            <person name="Miyauchi S."/>
            <person name="Morin E."/>
            <person name="Yang Z.-L."/>
            <person name="Xu J."/>
            <person name="Martin F.M."/>
        </authorList>
    </citation>
    <scope>NUCLEOTIDE SEQUENCE</scope>
    <source>
        <strain evidence="2">BR01</strain>
    </source>
</reference>
<evidence type="ECO:0000256" key="1">
    <source>
        <dbReference type="SAM" id="MobiDB-lite"/>
    </source>
</evidence>
<dbReference type="AlphaFoldDB" id="A0A8I3ABJ0"/>
<evidence type="ECO:0000313" key="3">
    <source>
        <dbReference type="Proteomes" id="UP000683000"/>
    </source>
</evidence>
<proteinExistence type="predicted"/>
<dbReference type="OrthoDB" id="2624746at2759"/>
<evidence type="ECO:0000313" key="2">
    <source>
        <dbReference type="EMBL" id="KAG6377358.1"/>
    </source>
</evidence>
<dbReference type="EMBL" id="JAGFBS010000009">
    <property type="protein sequence ID" value="KAG6377358.1"/>
    <property type="molecule type" value="Genomic_DNA"/>
</dbReference>
<keyword evidence="3" id="KW-1185">Reference proteome</keyword>
<sequence length="117" mass="13156">MNGTKRERSYSGERGARKEEAKIDQQTGRAHRLDELKKGQRYTGMATGGSHHWTYDSGQWDEEEPDLWKVKFEARKHRQRHTPKGTGGTRWDGVSFILADSGTSGIVVVASFVSTCS</sequence>
<protein>
    <submittedName>
        <fullName evidence="2">Uncharacterized protein</fullName>
    </submittedName>
</protein>
<organism evidence="2 3">
    <name type="scientific">Boletus reticuloceps</name>
    <dbReference type="NCBI Taxonomy" id="495285"/>
    <lineage>
        <taxon>Eukaryota</taxon>
        <taxon>Fungi</taxon>
        <taxon>Dikarya</taxon>
        <taxon>Basidiomycota</taxon>
        <taxon>Agaricomycotina</taxon>
        <taxon>Agaricomycetes</taxon>
        <taxon>Agaricomycetidae</taxon>
        <taxon>Boletales</taxon>
        <taxon>Boletineae</taxon>
        <taxon>Boletaceae</taxon>
        <taxon>Boletoideae</taxon>
        <taxon>Boletus</taxon>
    </lineage>
</organism>
<gene>
    <name evidence="2" type="ORF">JVT61DRAFT_15153</name>
</gene>